<dbReference type="Gene3D" id="3.10.20.30">
    <property type="match status" value="1"/>
</dbReference>
<sequence length="77" mass="8304">MITIKVFGKLTEVLGTDTYTTAFTKKTVAELKAQLHTAFPALSSMTYFVIINNQKASDEAIIPPNAELALLPPYSGG</sequence>
<dbReference type="InterPro" id="IPR012675">
    <property type="entry name" value="Beta-grasp_dom_sf"/>
</dbReference>
<gene>
    <name evidence="1" type="ORF">CGC53_00465</name>
</gene>
<dbReference type="InterPro" id="IPR016155">
    <property type="entry name" value="Mopterin_synth/thiamin_S_b"/>
</dbReference>
<dbReference type="AlphaFoldDB" id="A0A250F714"/>
<accession>A0A250F714</accession>
<protein>
    <submittedName>
        <fullName evidence="1">Molybdopterin converting factor</fullName>
    </submittedName>
</protein>
<evidence type="ECO:0000313" key="2">
    <source>
        <dbReference type="Proteomes" id="UP000217276"/>
    </source>
</evidence>
<name>A0A250F714_9FLAO</name>
<proteinExistence type="predicted"/>
<keyword evidence="2" id="KW-1185">Reference proteome</keyword>
<evidence type="ECO:0000313" key="1">
    <source>
        <dbReference type="EMBL" id="ATA80932.1"/>
    </source>
</evidence>
<dbReference type="KEGG" id="clk:CGC53_00465"/>
<dbReference type="Pfam" id="PF02597">
    <property type="entry name" value="ThiS"/>
    <property type="match status" value="1"/>
</dbReference>
<dbReference type="RefSeq" id="WP_009392207.1">
    <property type="nucleotide sequence ID" value="NZ_CALIIH010000005.1"/>
</dbReference>
<dbReference type="InterPro" id="IPR003749">
    <property type="entry name" value="ThiS/MoaD-like"/>
</dbReference>
<dbReference type="SUPFAM" id="SSF54285">
    <property type="entry name" value="MoaD/ThiS"/>
    <property type="match status" value="1"/>
</dbReference>
<organism evidence="1 2">
    <name type="scientific">Capnocytophaga leadbetteri</name>
    <dbReference type="NCBI Taxonomy" id="327575"/>
    <lineage>
        <taxon>Bacteria</taxon>
        <taxon>Pseudomonadati</taxon>
        <taxon>Bacteroidota</taxon>
        <taxon>Flavobacteriia</taxon>
        <taxon>Flavobacteriales</taxon>
        <taxon>Flavobacteriaceae</taxon>
        <taxon>Capnocytophaga</taxon>
    </lineage>
</organism>
<reference evidence="2" key="1">
    <citation type="submission" date="2017-06" db="EMBL/GenBank/DDBJ databases">
        <title>Capnocytophaga spp. assemblies.</title>
        <authorList>
            <person name="Gulvik C.A."/>
        </authorList>
    </citation>
    <scope>NUCLEOTIDE SEQUENCE [LARGE SCALE GENOMIC DNA]</scope>
    <source>
        <strain evidence="2">H6253</strain>
    </source>
</reference>
<dbReference type="Proteomes" id="UP000217276">
    <property type="component" value="Chromosome"/>
</dbReference>
<dbReference type="EMBL" id="CP022384">
    <property type="protein sequence ID" value="ATA80932.1"/>
    <property type="molecule type" value="Genomic_DNA"/>
</dbReference>